<protein>
    <recommendedName>
        <fullName evidence="4">Pyrrolo-quinoline quinone</fullName>
    </recommendedName>
</protein>
<accession>A0A852RJZ4</accession>
<gene>
    <name evidence="2" type="ORF">BJ958_005357</name>
</gene>
<dbReference type="Proteomes" id="UP000582231">
    <property type="component" value="Unassembled WGS sequence"/>
</dbReference>
<proteinExistence type="predicted"/>
<sequence>MPAAPSTGRFVAAVTLVAGLGLAACDAGEDTPAKPGDGARTTPAAAVLNAPAATWELRADTVLPGGRFAPLAPVGDDEVPQPGGVVVGDVLVAAITDQGKDDAAGAAPALLVGVSGAGKVLWKGADYAGCWTPDHTALYCSRGNALVRVDAETGGSGAGAEVRVAPGTAPVLDDGVLYVVVTPPGADENAYPPPFAVAALDATTLKSVWPGGPAGTSELAGFGAGSPALDLSGDDVSVAAWKETPSGQPDATEFDLDRATGKVLGSTPLGKSSFLERPWTVHRGFGNDKLEVLLGDEVLLQLEGQPWDTQDQRLTTTEGRVGVGATLYDVTTGRPVWERPDLGDDLAGWRWTADRAQVAVTAYDAKAQKMLTTYLDADTGKTLWSGPGTDVAPTETPDAFVQVASDYATSWVVQALDRTSGEVAWEKDVSALGKEGYDDGISPGGPYVSPSAVWVLGTSTLVGFTGFAD</sequence>
<dbReference type="InterPro" id="IPR011047">
    <property type="entry name" value="Quinoprotein_ADH-like_sf"/>
</dbReference>
<dbReference type="SUPFAM" id="SSF50998">
    <property type="entry name" value="Quinoprotein alcohol dehydrogenase-like"/>
    <property type="match status" value="1"/>
</dbReference>
<evidence type="ECO:0008006" key="4">
    <source>
        <dbReference type="Google" id="ProtNLM"/>
    </source>
</evidence>
<feature type="signal peptide" evidence="1">
    <location>
        <begin position="1"/>
        <end position="23"/>
    </location>
</feature>
<feature type="chain" id="PRO_5038744349" description="Pyrrolo-quinoline quinone" evidence="1">
    <location>
        <begin position="24"/>
        <end position="469"/>
    </location>
</feature>
<evidence type="ECO:0000313" key="2">
    <source>
        <dbReference type="EMBL" id="NYD33811.1"/>
    </source>
</evidence>
<dbReference type="RefSeq" id="WP_179729805.1">
    <property type="nucleotide sequence ID" value="NZ_BAABEF010000001.1"/>
</dbReference>
<dbReference type="AlphaFoldDB" id="A0A852RJZ4"/>
<evidence type="ECO:0000256" key="1">
    <source>
        <dbReference type="SAM" id="SignalP"/>
    </source>
</evidence>
<name>A0A852RJZ4_9ACTN</name>
<organism evidence="2 3">
    <name type="scientific">Nocardioides kongjuensis</name>
    <dbReference type="NCBI Taxonomy" id="349522"/>
    <lineage>
        <taxon>Bacteria</taxon>
        <taxon>Bacillati</taxon>
        <taxon>Actinomycetota</taxon>
        <taxon>Actinomycetes</taxon>
        <taxon>Propionibacteriales</taxon>
        <taxon>Nocardioidaceae</taxon>
        <taxon>Nocardioides</taxon>
    </lineage>
</organism>
<evidence type="ECO:0000313" key="3">
    <source>
        <dbReference type="Proteomes" id="UP000582231"/>
    </source>
</evidence>
<comment type="caution">
    <text evidence="2">The sequence shown here is derived from an EMBL/GenBank/DDBJ whole genome shotgun (WGS) entry which is preliminary data.</text>
</comment>
<keyword evidence="1" id="KW-0732">Signal</keyword>
<dbReference type="EMBL" id="JACCBF010000001">
    <property type="protein sequence ID" value="NYD33811.1"/>
    <property type="molecule type" value="Genomic_DNA"/>
</dbReference>
<keyword evidence="3" id="KW-1185">Reference proteome</keyword>
<reference evidence="2 3" key="1">
    <citation type="submission" date="2020-07" db="EMBL/GenBank/DDBJ databases">
        <title>Sequencing the genomes of 1000 actinobacteria strains.</title>
        <authorList>
            <person name="Klenk H.-P."/>
        </authorList>
    </citation>
    <scope>NUCLEOTIDE SEQUENCE [LARGE SCALE GENOMIC DNA]</scope>
    <source>
        <strain evidence="2 3">DSM 19082</strain>
    </source>
</reference>